<dbReference type="EMBL" id="JAUTXU010000001">
    <property type="protein sequence ID" value="KAK3726013.1"/>
    <property type="molecule type" value="Genomic_DNA"/>
</dbReference>
<name>A0ACC3P0M7_9PEZI</name>
<accession>A0ACC3P0M7</accession>
<organism evidence="1 2">
    <name type="scientific">Vermiconidia calcicola</name>
    <dbReference type="NCBI Taxonomy" id="1690605"/>
    <lineage>
        <taxon>Eukaryota</taxon>
        <taxon>Fungi</taxon>
        <taxon>Dikarya</taxon>
        <taxon>Ascomycota</taxon>
        <taxon>Pezizomycotina</taxon>
        <taxon>Dothideomycetes</taxon>
        <taxon>Dothideomycetidae</taxon>
        <taxon>Mycosphaerellales</taxon>
        <taxon>Extremaceae</taxon>
        <taxon>Vermiconidia</taxon>
    </lineage>
</organism>
<evidence type="ECO:0000313" key="2">
    <source>
        <dbReference type="Proteomes" id="UP001281147"/>
    </source>
</evidence>
<reference evidence="1" key="1">
    <citation type="submission" date="2023-07" db="EMBL/GenBank/DDBJ databases">
        <title>Black Yeasts Isolated from many extreme environments.</title>
        <authorList>
            <person name="Coleine C."/>
            <person name="Stajich J.E."/>
            <person name="Selbmann L."/>
        </authorList>
    </citation>
    <scope>NUCLEOTIDE SEQUENCE</scope>
    <source>
        <strain evidence="1">CCFEE 5714</strain>
    </source>
</reference>
<dbReference type="Proteomes" id="UP001281147">
    <property type="component" value="Unassembled WGS sequence"/>
</dbReference>
<sequence length="581" mass="65474">MRDDYWGPSDEQQFETMDAGHYLYLLLESDRPNMLFRAPVSSPKYILDVGTGPGTWAIDTADKFPDGLSSVYGVDLYPPPHSWVPPNCFLEVEDVLSDWTWKHKFDLIHMRLMLGAFTESEWDTVYRKCYENLQPGGWIEEVELDVRVMSDDNSMTPDSYIAGWGENFLGCAERAGRPLSTQTKMAGAMERAGFVNIHDHLFKCPIGSWPKNRKLKEAGRVNFDHWTSGMDGWAMWLLTKHGAPRPWDADEQPTSPKHFLFTLRAPRPVMSVAADYPYLRQRLAEEQAARNHGRNDSAATIRATSADDVPTARPSIVAVPVPTKENEWLGFCQSAVKLQNGDKKGALKKRTDYGAAFAASGVTTYYCSSRGCAYMGHVSIDFVWKAVMKDEKLGLKVRWAFLAKSHIKQEKVTGREYQFQCPICIYSQGHAEGRIWKGVSIFMDHVSSHRGKDTPLEVLQKLNMIDDHVAEDKEEFDLNLYPPAFSRDSDAASSKSSVSLNNMNLSRAPTKSSIVDTLWARKASTATQATDTSSMLQRTNTWRSDRADSVVGGAPIEEEPWSEGLSNFKVDREEDYLSPDF</sequence>
<proteinExistence type="predicted"/>
<evidence type="ECO:0000313" key="1">
    <source>
        <dbReference type="EMBL" id="KAK3726013.1"/>
    </source>
</evidence>
<keyword evidence="2" id="KW-1185">Reference proteome</keyword>
<comment type="caution">
    <text evidence="1">The sequence shown here is derived from an EMBL/GenBank/DDBJ whole genome shotgun (WGS) entry which is preliminary data.</text>
</comment>
<gene>
    <name evidence="1" type="ORF">LTR37_000161</name>
</gene>
<protein>
    <submittedName>
        <fullName evidence="1">Uncharacterized protein</fullName>
    </submittedName>
</protein>